<dbReference type="InterPro" id="IPR027417">
    <property type="entry name" value="P-loop_NTPase"/>
</dbReference>
<dbReference type="PANTHER" id="PTHR36451:SF1">
    <property type="entry name" value="OMEGA-HYDROXY-BETA-DIHYDROMENAQUINONE-9 SULFOTRANSFERASE STF3"/>
    <property type="match status" value="1"/>
</dbReference>
<dbReference type="EMBL" id="CP036278">
    <property type="protein sequence ID" value="QDU55285.1"/>
    <property type="molecule type" value="Genomic_DNA"/>
</dbReference>
<dbReference type="InterPro" id="IPR052736">
    <property type="entry name" value="Stf3_sulfotransferase"/>
</dbReference>
<dbReference type="RefSeq" id="WP_145246158.1">
    <property type="nucleotide sequence ID" value="NZ_CP036278.1"/>
</dbReference>
<dbReference type="KEGG" id="amuc:Pan181_14740"/>
<keyword evidence="2" id="KW-1185">Reference proteome</keyword>
<proteinExistence type="predicted"/>
<protein>
    <submittedName>
        <fullName evidence="1">Sulfotransferase domain protein</fullName>
    </submittedName>
</protein>
<accession>A0A518AKM7</accession>
<dbReference type="Pfam" id="PF13469">
    <property type="entry name" value="Sulfotransfer_3"/>
    <property type="match status" value="1"/>
</dbReference>
<dbReference type="Proteomes" id="UP000315750">
    <property type="component" value="Chromosome"/>
</dbReference>
<dbReference type="AlphaFoldDB" id="A0A518AKM7"/>
<name>A0A518AKM7_9BACT</name>
<dbReference type="PANTHER" id="PTHR36451">
    <property type="entry name" value="PAPS-DEPENDENT SULFOTRANSFERASE STF3"/>
    <property type="match status" value="1"/>
</dbReference>
<organism evidence="1 2">
    <name type="scientific">Aeoliella mucimassa</name>
    <dbReference type="NCBI Taxonomy" id="2527972"/>
    <lineage>
        <taxon>Bacteria</taxon>
        <taxon>Pseudomonadati</taxon>
        <taxon>Planctomycetota</taxon>
        <taxon>Planctomycetia</taxon>
        <taxon>Pirellulales</taxon>
        <taxon>Lacipirellulaceae</taxon>
        <taxon>Aeoliella</taxon>
    </lineage>
</organism>
<gene>
    <name evidence="1" type="ORF">Pan181_14740</name>
</gene>
<keyword evidence="1" id="KW-0808">Transferase</keyword>
<dbReference type="OrthoDB" id="9777890at2"/>
<dbReference type="Gene3D" id="3.40.50.300">
    <property type="entry name" value="P-loop containing nucleotide triphosphate hydrolases"/>
    <property type="match status" value="1"/>
</dbReference>
<dbReference type="GO" id="GO:0016740">
    <property type="term" value="F:transferase activity"/>
    <property type="evidence" value="ECO:0007669"/>
    <property type="project" value="UniProtKB-KW"/>
</dbReference>
<sequence>MSPSTPKPRYSADPTHAWGILTPRFWHGMRLGTWLSLLATRQCRLTPRSMITAASITPVSGFNSIAAAWQNFRFGRQVHRQVLAEPPLFVLGHWRSGTTLLHELLITDPEHTYPNTYECMLPHCHLVTQKWLAPLTSWLLPSKRPMDNVEAGWDKPQEDEFALCNLGLPSPYLCWAFPHNGPVHSEYLDLREVPKRDRRRWQALLKLFVKSIAVSRNRRIILKSPPHTARVKWLLEIFPRAKFVHISRDPFKLFPSTIRLWKSLSDVQGLQPDLPEYDWMEGEVLQNLQVMYKAYQEDRELIPEGNLCEIRYEDLTANPHQEIQRMYEQLDLGNYDRVKPGVDRYIERTGDYQTNRYQIPPEIEAKVRDNWGIYFDMFGYGESGSDS</sequence>
<dbReference type="SUPFAM" id="SSF52540">
    <property type="entry name" value="P-loop containing nucleoside triphosphate hydrolases"/>
    <property type="match status" value="1"/>
</dbReference>
<evidence type="ECO:0000313" key="2">
    <source>
        <dbReference type="Proteomes" id="UP000315750"/>
    </source>
</evidence>
<reference evidence="1 2" key="1">
    <citation type="submission" date="2019-02" db="EMBL/GenBank/DDBJ databases">
        <title>Deep-cultivation of Planctomycetes and their phenomic and genomic characterization uncovers novel biology.</title>
        <authorList>
            <person name="Wiegand S."/>
            <person name="Jogler M."/>
            <person name="Boedeker C."/>
            <person name="Pinto D."/>
            <person name="Vollmers J."/>
            <person name="Rivas-Marin E."/>
            <person name="Kohn T."/>
            <person name="Peeters S.H."/>
            <person name="Heuer A."/>
            <person name="Rast P."/>
            <person name="Oberbeckmann S."/>
            <person name="Bunk B."/>
            <person name="Jeske O."/>
            <person name="Meyerdierks A."/>
            <person name="Storesund J.E."/>
            <person name="Kallscheuer N."/>
            <person name="Luecker S."/>
            <person name="Lage O.M."/>
            <person name="Pohl T."/>
            <person name="Merkel B.J."/>
            <person name="Hornburger P."/>
            <person name="Mueller R.-W."/>
            <person name="Bruemmer F."/>
            <person name="Labrenz M."/>
            <person name="Spormann A.M."/>
            <person name="Op den Camp H."/>
            <person name="Overmann J."/>
            <person name="Amann R."/>
            <person name="Jetten M.S.M."/>
            <person name="Mascher T."/>
            <person name="Medema M.H."/>
            <person name="Devos D.P."/>
            <person name="Kaster A.-K."/>
            <person name="Ovreas L."/>
            <person name="Rohde M."/>
            <person name="Galperin M.Y."/>
            <person name="Jogler C."/>
        </authorList>
    </citation>
    <scope>NUCLEOTIDE SEQUENCE [LARGE SCALE GENOMIC DNA]</scope>
    <source>
        <strain evidence="1 2">Pan181</strain>
    </source>
</reference>
<evidence type="ECO:0000313" key="1">
    <source>
        <dbReference type="EMBL" id="QDU55285.1"/>
    </source>
</evidence>